<comment type="caution">
    <text evidence="11">The sequence shown here is derived from an EMBL/GenBank/DDBJ whole genome shotgun (WGS) entry which is preliminary data.</text>
</comment>
<evidence type="ECO:0000256" key="7">
    <source>
        <dbReference type="ARBA" id="ARBA00022989"/>
    </source>
</evidence>
<feature type="transmembrane region" description="Helical" evidence="10">
    <location>
        <begin position="210"/>
        <end position="233"/>
    </location>
</feature>
<feature type="transmembrane region" description="Helical" evidence="10">
    <location>
        <begin position="58"/>
        <end position="76"/>
    </location>
</feature>
<evidence type="ECO:0000256" key="10">
    <source>
        <dbReference type="RuleBase" id="RU363075"/>
    </source>
</evidence>
<evidence type="ECO:0000256" key="5">
    <source>
        <dbReference type="ARBA" id="ARBA00022692"/>
    </source>
</evidence>
<evidence type="ECO:0000256" key="9">
    <source>
        <dbReference type="ARBA" id="ARBA00024708"/>
    </source>
</evidence>
<feature type="transmembrane region" description="Helical" evidence="10">
    <location>
        <begin position="9"/>
        <end position="28"/>
    </location>
</feature>
<evidence type="ECO:0000313" key="11">
    <source>
        <dbReference type="EMBL" id="KAH8106820.1"/>
    </source>
</evidence>
<evidence type="ECO:0000256" key="3">
    <source>
        <dbReference type="ARBA" id="ARBA00022676"/>
    </source>
</evidence>
<dbReference type="InterPro" id="IPR005599">
    <property type="entry name" value="GPI_mannosylTrfase"/>
</dbReference>
<keyword evidence="7 10" id="KW-1133">Transmembrane helix</keyword>
<dbReference type="GO" id="GO:0000026">
    <property type="term" value="F:alpha-1,2-mannosyltransferase activity"/>
    <property type="evidence" value="ECO:0007669"/>
    <property type="project" value="TreeGrafter"/>
</dbReference>
<keyword evidence="3 10" id="KW-0328">Glycosyltransferase</keyword>
<proteinExistence type="inferred from homology"/>
<dbReference type="Pfam" id="PF03901">
    <property type="entry name" value="Glyco_transf_22"/>
    <property type="match status" value="1"/>
</dbReference>
<reference evidence="11" key="1">
    <citation type="journal article" date="2021" name="New Phytol.">
        <title>Evolutionary innovations through gain and loss of genes in the ectomycorrhizal Boletales.</title>
        <authorList>
            <person name="Wu G."/>
            <person name="Miyauchi S."/>
            <person name="Morin E."/>
            <person name="Kuo A."/>
            <person name="Drula E."/>
            <person name="Varga T."/>
            <person name="Kohler A."/>
            <person name="Feng B."/>
            <person name="Cao Y."/>
            <person name="Lipzen A."/>
            <person name="Daum C."/>
            <person name="Hundley H."/>
            <person name="Pangilinan J."/>
            <person name="Johnson J."/>
            <person name="Barry K."/>
            <person name="LaButti K."/>
            <person name="Ng V."/>
            <person name="Ahrendt S."/>
            <person name="Min B."/>
            <person name="Choi I.G."/>
            <person name="Park H."/>
            <person name="Plett J.M."/>
            <person name="Magnuson J."/>
            <person name="Spatafora J.W."/>
            <person name="Nagy L.G."/>
            <person name="Henrissat B."/>
            <person name="Grigoriev I.V."/>
            <person name="Yang Z.L."/>
            <person name="Xu J."/>
            <person name="Martin F.M."/>
        </authorList>
    </citation>
    <scope>NUCLEOTIDE SEQUENCE</scope>
    <source>
        <strain evidence="11">KKN 215</strain>
    </source>
</reference>
<evidence type="ECO:0000256" key="4">
    <source>
        <dbReference type="ARBA" id="ARBA00022679"/>
    </source>
</evidence>
<comment type="function">
    <text evidence="9">Mannosyltransferase involved in glycosylphosphatidylinositol-anchor biosynthesis. Transfers the third mannose to Man2-GlcN-acyl-PI during GPI precursor assembly.</text>
</comment>
<keyword evidence="12" id="KW-1185">Reference proteome</keyword>
<dbReference type="GO" id="GO:0006506">
    <property type="term" value="P:GPI anchor biosynthetic process"/>
    <property type="evidence" value="ECO:0007669"/>
    <property type="project" value="TreeGrafter"/>
</dbReference>
<dbReference type="OrthoDB" id="416834at2759"/>
<feature type="transmembrane region" description="Helical" evidence="10">
    <location>
        <begin position="356"/>
        <end position="375"/>
    </location>
</feature>
<gene>
    <name evidence="11" type="ORF">BXZ70DRAFT_252167</name>
</gene>
<dbReference type="EMBL" id="JAEVFJ010000002">
    <property type="protein sequence ID" value="KAH8106820.1"/>
    <property type="molecule type" value="Genomic_DNA"/>
</dbReference>
<evidence type="ECO:0000256" key="1">
    <source>
        <dbReference type="ARBA" id="ARBA00004477"/>
    </source>
</evidence>
<comment type="similarity">
    <text evidence="2">Belongs to the glycosyltransferase 22 family. PIGB subfamily.</text>
</comment>
<evidence type="ECO:0000313" key="12">
    <source>
        <dbReference type="Proteomes" id="UP000813824"/>
    </source>
</evidence>
<evidence type="ECO:0000256" key="2">
    <source>
        <dbReference type="ARBA" id="ARBA00006065"/>
    </source>
</evidence>
<dbReference type="AlphaFoldDB" id="A0A8K0UXY5"/>
<dbReference type="Proteomes" id="UP000813824">
    <property type="component" value="Unassembled WGS sequence"/>
</dbReference>
<accession>A0A8K0UXY5</accession>
<keyword evidence="5 10" id="KW-0812">Transmembrane</keyword>
<evidence type="ECO:0000256" key="6">
    <source>
        <dbReference type="ARBA" id="ARBA00022824"/>
    </source>
</evidence>
<dbReference type="PANTHER" id="PTHR22760">
    <property type="entry name" value="GLYCOSYLTRANSFERASE"/>
    <property type="match status" value="1"/>
</dbReference>
<keyword evidence="8 10" id="KW-0472">Membrane</keyword>
<keyword evidence="4" id="KW-0808">Transferase</keyword>
<dbReference type="GO" id="GO:0005789">
    <property type="term" value="C:endoplasmic reticulum membrane"/>
    <property type="evidence" value="ECO:0007669"/>
    <property type="project" value="UniProtKB-SubCell"/>
</dbReference>
<protein>
    <recommendedName>
        <fullName evidence="10">Mannosyltransferase</fullName>
        <ecNumber evidence="10">2.4.1.-</ecNumber>
    </recommendedName>
</protein>
<feature type="transmembrane region" description="Helical" evidence="10">
    <location>
        <begin position="260"/>
        <end position="282"/>
    </location>
</feature>
<organism evidence="11 12">
    <name type="scientific">Cristinia sonorae</name>
    <dbReference type="NCBI Taxonomy" id="1940300"/>
    <lineage>
        <taxon>Eukaryota</taxon>
        <taxon>Fungi</taxon>
        <taxon>Dikarya</taxon>
        <taxon>Basidiomycota</taxon>
        <taxon>Agaricomycotina</taxon>
        <taxon>Agaricomycetes</taxon>
        <taxon>Agaricomycetidae</taxon>
        <taxon>Agaricales</taxon>
        <taxon>Pleurotineae</taxon>
        <taxon>Stephanosporaceae</taxon>
        <taxon>Cristinia</taxon>
    </lineage>
</organism>
<evidence type="ECO:0000256" key="8">
    <source>
        <dbReference type="ARBA" id="ARBA00023136"/>
    </source>
</evidence>
<comment type="subcellular location">
    <subcellularLocation>
        <location evidence="1 10">Endoplasmic reticulum membrane</location>
        <topology evidence="1 10">Multi-pass membrane protein</topology>
    </subcellularLocation>
</comment>
<feature type="transmembrane region" description="Helical" evidence="10">
    <location>
        <begin position="294"/>
        <end position="313"/>
    </location>
</feature>
<sequence>MSSIRTSHYVTIAILVRVGIALLTRSYFQPDEYFQSLEVAHHFVFGYGHLTWEWLSPVPIRSFLYPALNVPIYWLLRTLKLDDTQLIILGPRVLHGLLAACADIWLTKLTKVMIGNNYVSVAYLLSLTSFFNALSLSRSLSNSLETTLTTIALSFYPWQISYSWRSDTRRCLAFAAVACAVRPTNAVIWVYMFAVLLWRTRNELSRLLAVLVDASTIAFIAAGVIAALDSLYYGKITFTPLNFLLTNLSPVSLFYGSNPWHFYIFQALPILCTTALPFVLHGSWLSFKQPAARNLRVVLGLLVWTIGIYSAAGHKEWRFIHPLLPLLHILAAKSIVDSSPHIKQESSRTLPIRRSFKWLVLLPLPAIVYIVWFHARAQIDVIYYLQNLATTDVQSAGFLMPCHSTPWQAYLHRPQWTDEGSFWSLGCEPPLAGQDLAGYRDQIAVFLDAPVAYLQTRFPPEVNPAFPRSPRPFSIPGATNQLHDWSHEWPQYIVMFGALLRKPGVRELLTDRGYSIVWDKEFGWDGDENRQGGVKVWKYLGHDSVSS</sequence>
<feature type="transmembrane region" description="Helical" evidence="10">
    <location>
        <begin position="118"/>
        <end position="136"/>
    </location>
</feature>
<dbReference type="EC" id="2.4.1.-" evidence="10"/>
<name>A0A8K0UXY5_9AGAR</name>
<dbReference type="PANTHER" id="PTHR22760:SF4">
    <property type="entry name" value="GPI MANNOSYLTRANSFERASE 3"/>
    <property type="match status" value="1"/>
</dbReference>
<feature type="transmembrane region" description="Helical" evidence="10">
    <location>
        <begin position="172"/>
        <end position="198"/>
    </location>
</feature>
<keyword evidence="6 10" id="KW-0256">Endoplasmic reticulum</keyword>